<gene>
    <name evidence="5" type="ORF">P409_25595</name>
</gene>
<dbReference type="CDD" id="cd08349">
    <property type="entry name" value="BLMA_like"/>
    <property type="match status" value="1"/>
</dbReference>
<dbReference type="InterPro" id="IPR037523">
    <property type="entry name" value="VOC_core"/>
</dbReference>
<comment type="similarity">
    <text evidence="1">Belongs to the bleomycin resistance protein family.</text>
</comment>
<protein>
    <recommendedName>
        <fullName evidence="2">Bleomycin resistance protein</fullName>
    </recommendedName>
</protein>
<evidence type="ECO:0000259" key="4">
    <source>
        <dbReference type="PROSITE" id="PS51819"/>
    </source>
</evidence>
<dbReference type="OrthoDB" id="9791602at2"/>
<keyword evidence="3" id="KW-0046">Antibiotic resistance</keyword>
<dbReference type="EMBL" id="JANX01000451">
    <property type="protein sequence ID" value="KGM31718.1"/>
    <property type="molecule type" value="Genomic_DNA"/>
</dbReference>
<evidence type="ECO:0000256" key="1">
    <source>
        <dbReference type="ARBA" id="ARBA00011051"/>
    </source>
</evidence>
<dbReference type="AlphaFoldDB" id="A0A0A0D1D7"/>
<dbReference type="InterPro" id="IPR000335">
    <property type="entry name" value="Bleomycin-R"/>
</dbReference>
<evidence type="ECO:0000256" key="3">
    <source>
        <dbReference type="ARBA" id="ARBA00023251"/>
    </source>
</evidence>
<evidence type="ECO:0000313" key="6">
    <source>
        <dbReference type="Proteomes" id="UP000029995"/>
    </source>
</evidence>
<dbReference type="GO" id="GO:0046677">
    <property type="term" value="P:response to antibiotic"/>
    <property type="evidence" value="ECO:0007669"/>
    <property type="project" value="UniProtKB-KW"/>
</dbReference>
<dbReference type="GO" id="GO:0016829">
    <property type="term" value="F:lyase activity"/>
    <property type="evidence" value="ECO:0007669"/>
    <property type="project" value="UniProtKB-KW"/>
</dbReference>
<sequence>MPNPENLRKQAKTVLRWHRDRHHPVAEQIRTWLPRFGHLTDAEVLARPFTLADAQELVARREGFDSWQALIRGLDATPGPAPGAQGRPVLGPAEPQLLVADIRAACDFYAGTLGFTVVFAYGEPPFYAQVARDRARLNLRWVQGPVFAPGFREREADVLAATVRVDDPKALFLELQATGAPFHQALRTEPWGARTFIIRDPDGNLVLFAG</sequence>
<keyword evidence="5" id="KW-0456">Lyase</keyword>
<dbReference type="SUPFAM" id="SSF54593">
    <property type="entry name" value="Glyoxalase/Bleomycin resistance protein/Dihydroxybiphenyl dioxygenase"/>
    <property type="match status" value="1"/>
</dbReference>
<proteinExistence type="inferred from homology"/>
<dbReference type="Proteomes" id="UP000029995">
    <property type="component" value="Unassembled WGS sequence"/>
</dbReference>
<reference evidence="5 6" key="1">
    <citation type="submission" date="2014-01" db="EMBL/GenBank/DDBJ databases">
        <title>Genome sequence determination for a cystic fibrosis isolate, Inquilinus limosus.</title>
        <authorList>
            <person name="Pino M."/>
            <person name="Di Conza J."/>
            <person name="Gutkind G."/>
        </authorList>
    </citation>
    <scope>NUCLEOTIDE SEQUENCE [LARGE SCALE GENOMIC DNA]</scope>
    <source>
        <strain evidence="5 6">MP06</strain>
    </source>
</reference>
<feature type="domain" description="VOC" evidence="4">
    <location>
        <begin position="91"/>
        <end position="210"/>
    </location>
</feature>
<evidence type="ECO:0000256" key="2">
    <source>
        <dbReference type="ARBA" id="ARBA00021572"/>
    </source>
</evidence>
<accession>A0A0A0D1D7</accession>
<dbReference type="InterPro" id="IPR004360">
    <property type="entry name" value="Glyas_Fos-R_dOase_dom"/>
</dbReference>
<dbReference type="Gene3D" id="3.10.180.10">
    <property type="entry name" value="2,3-Dihydroxybiphenyl 1,2-Dioxygenase, domain 1"/>
    <property type="match status" value="1"/>
</dbReference>
<dbReference type="InterPro" id="IPR029068">
    <property type="entry name" value="Glyas_Bleomycin-R_OHBP_Dase"/>
</dbReference>
<organism evidence="5 6">
    <name type="scientific">Inquilinus limosus MP06</name>
    <dbReference type="NCBI Taxonomy" id="1398085"/>
    <lineage>
        <taxon>Bacteria</taxon>
        <taxon>Pseudomonadati</taxon>
        <taxon>Pseudomonadota</taxon>
        <taxon>Alphaproteobacteria</taxon>
        <taxon>Rhodospirillales</taxon>
        <taxon>Rhodospirillaceae</taxon>
        <taxon>Inquilinus</taxon>
    </lineage>
</organism>
<dbReference type="RefSeq" id="WP_034845101.1">
    <property type="nucleotide sequence ID" value="NZ_JANX01000451.1"/>
</dbReference>
<evidence type="ECO:0000313" key="5">
    <source>
        <dbReference type="EMBL" id="KGM31718.1"/>
    </source>
</evidence>
<dbReference type="Pfam" id="PF00903">
    <property type="entry name" value="Glyoxalase"/>
    <property type="match status" value="1"/>
</dbReference>
<dbReference type="PROSITE" id="PS51819">
    <property type="entry name" value="VOC"/>
    <property type="match status" value="1"/>
</dbReference>
<name>A0A0A0D1D7_9PROT</name>
<comment type="caution">
    <text evidence="5">The sequence shown here is derived from an EMBL/GenBank/DDBJ whole genome shotgun (WGS) entry which is preliminary data.</text>
</comment>